<name>A0A7E4W4W0_PANRE</name>
<accession>A0A7E4W4W0</accession>
<dbReference type="Proteomes" id="UP000492821">
    <property type="component" value="Unassembled WGS sequence"/>
</dbReference>
<dbReference type="WBParaSite" id="Pan_g7392.t1">
    <property type="protein sequence ID" value="Pan_g7392.t1"/>
    <property type="gene ID" value="Pan_g7392"/>
</dbReference>
<proteinExistence type="predicted"/>
<reference evidence="2" key="2">
    <citation type="submission" date="2020-10" db="UniProtKB">
        <authorList>
            <consortium name="WormBaseParasite"/>
        </authorList>
    </citation>
    <scope>IDENTIFICATION</scope>
</reference>
<dbReference type="AlphaFoldDB" id="A0A7E4W4W0"/>
<evidence type="ECO:0000313" key="2">
    <source>
        <dbReference type="WBParaSite" id="Pan_g7392.t1"/>
    </source>
</evidence>
<organism evidence="1 2">
    <name type="scientific">Panagrellus redivivus</name>
    <name type="common">Microworm</name>
    <dbReference type="NCBI Taxonomy" id="6233"/>
    <lineage>
        <taxon>Eukaryota</taxon>
        <taxon>Metazoa</taxon>
        <taxon>Ecdysozoa</taxon>
        <taxon>Nematoda</taxon>
        <taxon>Chromadorea</taxon>
        <taxon>Rhabditida</taxon>
        <taxon>Tylenchina</taxon>
        <taxon>Panagrolaimomorpha</taxon>
        <taxon>Panagrolaimoidea</taxon>
        <taxon>Panagrolaimidae</taxon>
        <taxon>Panagrellus</taxon>
    </lineage>
</organism>
<protein>
    <submittedName>
        <fullName evidence="2">MG2 domain-containing protein</fullName>
    </submittedName>
</protein>
<evidence type="ECO:0000313" key="1">
    <source>
        <dbReference type="Proteomes" id="UP000492821"/>
    </source>
</evidence>
<reference evidence="1" key="1">
    <citation type="journal article" date="2013" name="Genetics">
        <title>The draft genome and transcriptome of Panagrellus redivivus are shaped by the harsh demands of a free-living lifestyle.</title>
        <authorList>
            <person name="Srinivasan J."/>
            <person name="Dillman A.R."/>
            <person name="Macchietto M.G."/>
            <person name="Heikkinen L."/>
            <person name="Lakso M."/>
            <person name="Fracchia K.M."/>
            <person name="Antoshechkin I."/>
            <person name="Mortazavi A."/>
            <person name="Wong G."/>
            <person name="Sternberg P.W."/>
        </authorList>
    </citation>
    <scope>NUCLEOTIDE SEQUENCE [LARGE SCALE GENOMIC DNA]</scope>
    <source>
        <strain evidence="1">MT8872</strain>
    </source>
</reference>
<sequence length="366" mass="41258">MAGLLAKKAIPRLAEASQQCDIPRDQHIYCFVGHADARQDVLMIACVYHLSGRGCHIVQCFIAVRFLVAMRRGNRGSSNAMRTLSVSQWQSHFYRLLRFILLCLSFLPSVTGIARFEFTSASTSSIVVRMISAANVTRYDMNGTIYDLDHRVEIRQIVPTSGRNDDELTFDGLLPGTWFAIRINYRLIYQNSDGGYSNLPTKQELIVRTKNDSRTPPTTVMDQVINIDGITVDQRSVNVSVSSVFAYTHELFTFLVPELRCDRGTLKPAAQVVKNSTMVHFDLRKMMHSSNRFDNPQCNTLCIFPFIRGSFNSTGQQTFRGKEWCGSLQEAADLIPSNSQKAPVASDLFIAFYIVSHLTIQKILHI</sequence>
<keyword evidence="1" id="KW-1185">Reference proteome</keyword>